<dbReference type="AlphaFoldDB" id="A0A4E9E9Z3"/>
<proteinExistence type="predicted"/>
<evidence type="ECO:0000313" key="3">
    <source>
        <dbReference type="EMBL" id="VIO52071.1"/>
    </source>
</evidence>
<reference evidence="2" key="2">
    <citation type="submission" date="2021-03" db="EMBL/GenBank/DDBJ databases">
        <authorList>
            <person name="Alouane T."/>
            <person name="Langin T."/>
            <person name="Bonhomme L."/>
        </authorList>
    </citation>
    <scope>NUCLEOTIDE SEQUENCE</scope>
    <source>
        <strain evidence="2">MDC_Fg202</strain>
    </source>
</reference>
<reference evidence="3" key="1">
    <citation type="submission" date="2019-04" db="EMBL/GenBank/DDBJ databases">
        <authorList>
            <person name="Melise S."/>
            <person name="Noan J."/>
            <person name="Okalmin O."/>
        </authorList>
    </citation>
    <scope>NUCLEOTIDE SEQUENCE</scope>
    <source>
        <strain evidence="3">FN9</strain>
    </source>
</reference>
<evidence type="ECO:0000256" key="1">
    <source>
        <dbReference type="SAM" id="MobiDB-lite"/>
    </source>
</evidence>
<dbReference type="EMBL" id="CAJPIJ010000104">
    <property type="protein sequence ID" value="CAG1976888.1"/>
    <property type="molecule type" value="Genomic_DNA"/>
</dbReference>
<gene>
    <name evidence="3" type="ORF">FUG_LOCUS843</name>
    <name evidence="2" type="ORF">MDCFG202_LOCUS142966</name>
</gene>
<evidence type="ECO:0000313" key="2">
    <source>
        <dbReference type="EMBL" id="CAG1976888.1"/>
    </source>
</evidence>
<dbReference type="Proteomes" id="UP000746612">
    <property type="component" value="Unassembled WGS sequence"/>
</dbReference>
<name>A0A4E9E9Z3_GIBZA</name>
<feature type="compositionally biased region" description="Basic and acidic residues" evidence="1">
    <location>
        <begin position="76"/>
        <end position="85"/>
    </location>
</feature>
<protein>
    <submittedName>
        <fullName evidence="3">Uncharacterized protein</fullName>
    </submittedName>
</protein>
<accession>A0A4E9E9Z3</accession>
<dbReference type="EMBL" id="CAAKMV010000011">
    <property type="protein sequence ID" value="VIO52071.1"/>
    <property type="molecule type" value="Genomic_DNA"/>
</dbReference>
<organism evidence="3">
    <name type="scientific">Gibberella zeae</name>
    <name type="common">Wheat head blight fungus</name>
    <name type="synonym">Fusarium graminearum</name>
    <dbReference type="NCBI Taxonomy" id="5518"/>
    <lineage>
        <taxon>Eukaryota</taxon>
        <taxon>Fungi</taxon>
        <taxon>Dikarya</taxon>
        <taxon>Ascomycota</taxon>
        <taxon>Pezizomycotina</taxon>
        <taxon>Sordariomycetes</taxon>
        <taxon>Hypocreomycetidae</taxon>
        <taxon>Hypocreales</taxon>
        <taxon>Nectriaceae</taxon>
        <taxon>Fusarium</taxon>
    </lineage>
</organism>
<feature type="region of interest" description="Disordered" evidence="1">
    <location>
        <begin position="60"/>
        <end position="89"/>
    </location>
</feature>
<sequence length="156" mass="17178">MVDKDNLSETDQINRVSKCSLQTRVGVNVPYTCEYAGGNRMNSSRAVEYQLHRGRKAQVPWRKGWGGSPPFPTGATREENEKAARPDLNGNCQGLVNWTVRASRPMSDRAFSVVQCTAVAPRFQNSGRTSSDLHQTMIFSMEPSPNSTIAGSEGEL</sequence>